<feature type="region of interest" description="Disordered" evidence="1">
    <location>
        <begin position="134"/>
        <end position="164"/>
    </location>
</feature>
<evidence type="ECO:0008006" key="5">
    <source>
        <dbReference type="Google" id="ProtNLM"/>
    </source>
</evidence>
<dbReference type="InterPro" id="IPR011435">
    <property type="entry name" value="UmpAB"/>
</dbReference>
<evidence type="ECO:0000313" key="4">
    <source>
        <dbReference type="Proteomes" id="UP001189429"/>
    </source>
</evidence>
<organism evidence="3 4">
    <name type="scientific">Prorocentrum cordatum</name>
    <dbReference type="NCBI Taxonomy" id="2364126"/>
    <lineage>
        <taxon>Eukaryota</taxon>
        <taxon>Sar</taxon>
        <taxon>Alveolata</taxon>
        <taxon>Dinophyceae</taxon>
        <taxon>Prorocentrales</taxon>
        <taxon>Prorocentraceae</taxon>
        <taxon>Prorocentrum</taxon>
    </lineage>
</organism>
<comment type="caution">
    <text evidence="3">The sequence shown here is derived from an EMBL/GenBank/DDBJ whole genome shotgun (WGS) entry which is preliminary data.</text>
</comment>
<reference evidence="3" key="1">
    <citation type="submission" date="2023-10" db="EMBL/GenBank/DDBJ databases">
        <authorList>
            <person name="Chen Y."/>
            <person name="Shah S."/>
            <person name="Dougan E. K."/>
            <person name="Thang M."/>
            <person name="Chan C."/>
        </authorList>
    </citation>
    <scope>NUCLEOTIDE SEQUENCE [LARGE SCALE GENOMIC DNA]</scope>
</reference>
<feature type="compositionally biased region" description="Polar residues" evidence="1">
    <location>
        <begin position="357"/>
        <end position="371"/>
    </location>
</feature>
<keyword evidence="2" id="KW-0812">Transmembrane</keyword>
<keyword evidence="2" id="KW-0472">Membrane</keyword>
<evidence type="ECO:0000313" key="3">
    <source>
        <dbReference type="EMBL" id="CAK0896761.1"/>
    </source>
</evidence>
<dbReference type="EMBL" id="CAUYUJ010020236">
    <property type="protein sequence ID" value="CAK0896761.1"/>
    <property type="molecule type" value="Genomic_DNA"/>
</dbReference>
<feature type="transmembrane region" description="Helical" evidence="2">
    <location>
        <begin position="35"/>
        <end position="55"/>
    </location>
</feature>
<name>A0ABN9XB49_9DINO</name>
<keyword evidence="2" id="KW-1133">Transmembrane helix</keyword>
<protein>
    <recommendedName>
        <fullName evidence="5">Solute carrier family 40 protein</fullName>
    </recommendedName>
</protein>
<dbReference type="Proteomes" id="UP001189429">
    <property type="component" value="Unassembled WGS sequence"/>
</dbReference>
<evidence type="ECO:0000256" key="2">
    <source>
        <dbReference type="SAM" id="Phobius"/>
    </source>
</evidence>
<keyword evidence="4" id="KW-1185">Reference proteome</keyword>
<feature type="region of interest" description="Disordered" evidence="1">
    <location>
        <begin position="396"/>
        <end position="433"/>
    </location>
</feature>
<proteinExistence type="predicted"/>
<feature type="region of interest" description="Disordered" evidence="1">
    <location>
        <begin position="357"/>
        <end position="383"/>
    </location>
</feature>
<feature type="compositionally biased region" description="Basic and acidic residues" evidence="1">
    <location>
        <begin position="418"/>
        <end position="433"/>
    </location>
</feature>
<feature type="transmembrane region" description="Helical" evidence="2">
    <location>
        <begin position="98"/>
        <end position="120"/>
    </location>
</feature>
<gene>
    <name evidence="3" type="ORF">PCOR1329_LOCUS75134</name>
</gene>
<accession>A0ABN9XB49</accession>
<evidence type="ECO:0000256" key="1">
    <source>
        <dbReference type="SAM" id="MobiDB-lite"/>
    </source>
</evidence>
<feature type="transmembrane region" description="Helical" evidence="2">
    <location>
        <begin position="61"/>
        <end position="86"/>
    </location>
</feature>
<feature type="non-terminal residue" evidence="3">
    <location>
        <position position="1"/>
    </location>
</feature>
<sequence length="433" mass="45249">RTATTTTATVANTQTKTMAVSGTLRLLFGWSLKPIVFRTSIVCLAQSVIVQLLGLREVLGLAWDCGAVTTGPVTVPVVIALGVGVAKSAGRGSGALNGFGIVTLASLFPVCLVLTLSMALRITEDPEELVRWCDGPPELPAGASKPGTPPRELTEVGGPPPPPPPHGRWEVLWWLCGTTPIYEALLATRALAPVTVFLVWLLRHVGESLPLVRVQRAGTAGASAADAAAAEGASPAGGAAAAAFVRECGVGPGLLASWCGLVLFNIGLTYGLTALGKQEGKWLPEEYAEVHGELPLHRQQLANLAASREEGCGAAFFLHSLGGDGKDPGEEMLQDARGNTKADFSLLGIEWRGVSSNQGGDSLGEQTSDQPKATHVQRPRGIGQRAAECAGLAQHARRLGREGASIRASVKAQAGEVRLGRREERRQSTDLSP</sequence>
<dbReference type="Pfam" id="PF07556">
    <property type="entry name" value="DUF1538"/>
    <property type="match status" value="1"/>
</dbReference>